<keyword evidence="4" id="KW-1185">Reference proteome</keyword>
<dbReference type="InterPro" id="IPR005835">
    <property type="entry name" value="NTP_transferase_dom"/>
</dbReference>
<accession>A0A5C4N226</accession>
<gene>
    <name evidence="3" type="ORF">FHG66_07720</name>
</gene>
<evidence type="ECO:0000259" key="1">
    <source>
        <dbReference type="Pfam" id="PF00483"/>
    </source>
</evidence>
<sequence length="480" mass="50247">MKSIHPVILSGGMGSRLWPLSRVKQPKQFQPIDGANGPSFLQATALRHRGDMFHEPTIVANAAQVELISEQMLEIGCHARIIGEPVGRNTGPAVLAAALRLLETDPEAIMLILPSDHVVNGDLNGVIGRAGAAARDGHIVLIGIVPRYPETGFGYITDGGELEGRPGLHRVKAFVEKPELEVATRLLSEGGSYWAAGISVVRADLIVSEFGRLEPATLAAVRQSLDQGREVGGAILLAELPFSTALDEPTERAIFERSPHVSLAPASVAWSDVGAWTAVHSIGEKNAAGNVLSSEVLAINTRNSLVRGCGKLIAVVGMDDVIVVDTPDALLVTNHSNAQLVKNAVNQLLKTGRREVETHLRTGLSQTDLQPATTGVARIVIESGNLGTVTGTGQAGSVVTVATGTAVLKIAGEPVGAKAGEIFFVRPGETATIANGGTESLILVSVDIEPSAAKQQPALDGLPTGELVDALQVGRRRFVA</sequence>
<dbReference type="PANTHER" id="PTHR46390">
    <property type="entry name" value="MANNOSE-1-PHOSPHATE GUANYLYLTRANSFERASE"/>
    <property type="match status" value="1"/>
</dbReference>
<dbReference type="AlphaFoldDB" id="A0A5C4N226"/>
<feature type="domain" description="Nucleotidyl transferase" evidence="1">
    <location>
        <begin position="6"/>
        <end position="284"/>
    </location>
</feature>
<organism evidence="3 4">
    <name type="scientific">Rubellimicrobium rubrum</name>
    <dbReference type="NCBI Taxonomy" id="2585369"/>
    <lineage>
        <taxon>Bacteria</taxon>
        <taxon>Pseudomonadati</taxon>
        <taxon>Pseudomonadota</taxon>
        <taxon>Alphaproteobacteria</taxon>
        <taxon>Rhodobacterales</taxon>
        <taxon>Roseobacteraceae</taxon>
        <taxon>Rubellimicrobium</taxon>
    </lineage>
</organism>
<dbReference type="EMBL" id="VDFU01000006">
    <property type="protein sequence ID" value="TNC50849.1"/>
    <property type="molecule type" value="Genomic_DNA"/>
</dbReference>
<evidence type="ECO:0000259" key="2">
    <source>
        <dbReference type="Pfam" id="PF22640"/>
    </source>
</evidence>
<dbReference type="GO" id="GO:0004475">
    <property type="term" value="F:mannose-1-phosphate guanylyltransferase (GTP) activity"/>
    <property type="evidence" value="ECO:0007669"/>
    <property type="project" value="TreeGrafter"/>
</dbReference>
<dbReference type="InterPro" id="IPR011051">
    <property type="entry name" value="RmlC_Cupin_sf"/>
</dbReference>
<dbReference type="PANTHER" id="PTHR46390:SF1">
    <property type="entry name" value="MANNOSE-1-PHOSPHATE GUANYLYLTRANSFERASE"/>
    <property type="match status" value="1"/>
</dbReference>
<protein>
    <recommendedName>
        <fullName evidence="5">Mannose-1-phosphate guanylyltransferase</fullName>
    </recommendedName>
</protein>
<dbReference type="Proteomes" id="UP000305887">
    <property type="component" value="Unassembled WGS sequence"/>
</dbReference>
<dbReference type="InterPro" id="IPR029044">
    <property type="entry name" value="Nucleotide-diphossugar_trans"/>
</dbReference>
<reference evidence="3 4" key="1">
    <citation type="submission" date="2019-06" db="EMBL/GenBank/DDBJ databases">
        <title>YIM 131921 draft genome.</title>
        <authorList>
            <person name="Jiang L."/>
        </authorList>
    </citation>
    <scope>NUCLEOTIDE SEQUENCE [LARGE SCALE GENOMIC DNA]</scope>
    <source>
        <strain evidence="3 4">YIM 131921</strain>
    </source>
</reference>
<dbReference type="Pfam" id="PF22640">
    <property type="entry name" value="ManC_GMP_beta-helix"/>
    <property type="match status" value="1"/>
</dbReference>
<dbReference type="Gene3D" id="3.90.550.10">
    <property type="entry name" value="Spore Coat Polysaccharide Biosynthesis Protein SpsA, Chain A"/>
    <property type="match status" value="1"/>
</dbReference>
<dbReference type="Pfam" id="PF00483">
    <property type="entry name" value="NTP_transferase"/>
    <property type="match status" value="1"/>
</dbReference>
<dbReference type="GO" id="GO:0009298">
    <property type="term" value="P:GDP-mannose biosynthetic process"/>
    <property type="evidence" value="ECO:0007669"/>
    <property type="project" value="TreeGrafter"/>
</dbReference>
<evidence type="ECO:0000313" key="3">
    <source>
        <dbReference type="EMBL" id="TNC50849.1"/>
    </source>
</evidence>
<evidence type="ECO:0000313" key="4">
    <source>
        <dbReference type="Proteomes" id="UP000305887"/>
    </source>
</evidence>
<dbReference type="InterPro" id="IPR054566">
    <property type="entry name" value="ManC/GMP-like_b-helix"/>
</dbReference>
<name>A0A5C4N226_9RHOB</name>
<feature type="domain" description="MannoseP isomerase/GMP-like beta-helix" evidence="2">
    <location>
        <begin position="295"/>
        <end position="348"/>
    </location>
</feature>
<comment type="caution">
    <text evidence="3">The sequence shown here is derived from an EMBL/GenBank/DDBJ whole genome shotgun (WGS) entry which is preliminary data.</text>
</comment>
<dbReference type="SUPFAM" id="SSF53448">
    <property type="entry name" value="Nucleotide-diphospho-sugar transferases"/>
    <property type="match status" value="1"/>
</dbReference>
<dbReference type="RefSeq" id="WP_139076170.1">
    <property type="nucleotide sequence ID" value="NZ_VDFU01000006.1"/>
</dbReference>
<dbReference type="SUPFAM" id="SSF51182">
    <property type="entry name" value="RmlC-like cupins"/>
    <property type="match status" value="1"/>
</dbReference>
<proteinExistence type="predicted"/>
<dbReference type="InterPro" id="IPR051161">
    <property type="entry name" value="Mannose-6P_isomerase_type2"/>
</dbReference>
<dbReference type="OrthoDB" id="9806359at2"/>
<evidence type="ECO:0008006" key="5">
    <source>
        <dbReference type="Google" id="ProtNLM"/>
    </source>
</evidence>